<dbReference type="AlphaFoldDB" id="A0A6V7QB64"/>
<protein>
    <submittedName>
        <fullName evidence="1">Uncharacterized protein</fullName>
    </submittedName>
</protein>
<proteinExistence type="predicted"/>
<reference evidence="1" key="1">
    <citation type="submission" date="2020-07" db="EMBL/GenBank/DDBJ databases">
        <authorList>
            <person name="Lin J."/>
        </authorList>
    </citation>
    <scope>NUCLEOTIDE SEQUENCE</scope>
</reference>
<dbReference type="SUPFAM" id="SSF52047">
    <property type="entry name" value="RNI-like"/>
    <property type="match status" value="1"/>
</dbReference>
<dbReference type="PANTHER" id="PTHR15140">
    <property type="entry name" value="TUBULIN-SPECIFIC CHAPERONE E"/>
    <property type="match status" value="1"/>
</dbReference>
<accession>A0A6V7QB64</accession>
<dbReference type="EMBL" id="LR862135">
    <property type="protein sequence ID" value="CAD1840383.1"/>
    <property type="molecule type" value="Genomic_DNA"/>
</dbReference>
<organism evidence="1">
    <name type="scientific">Ananas comosus var. bracteatus</name>
    <name type="common">red pineapple</name>
    <dbReference type="NCBI Taxonomy" id="296719"/>
    <lineage>
        <taxon>Eukaryota</taxon>
        <taxon>Viridiplantae</taxon>
        <taxon>Streptophyta</taxon>
        <taxon>Embryophyta</taxon>
        <taxon>Tracheophyta</taxon>
        <taxon>Spermatophyta</taxon>
        <taxon>Magnoliopsida</taxon>
        <taxon>Liliopsida</taxon>
        <taxon>Poales</taxon>
        <taxon>Bromeliaceae</taxon>
        <taxon>Bromelioideae</taxon>
        <taxon>Ananas</taxon>
    </lineage>
</organism>
<name>A0A6V7QB64_ANACO</name>
<dbReference type="PANTHER" id="PTHR15140:SF37">
    <property type="entry name" value="UBIQUITIN-LIKE DOMAIN-CONTAINING PROTEIN"/>
    <property type="match status" value="1"/>
</dbReference>
<evidence type="ECO:0000313" key="1">
    <source>
        <dbReference type="EMBL" id="CAD1840383.1"/>
    </source>
</evidence>
<sequence>MASPLFQDLRELCLSWCQLTVDPLPSLTRLSNLTYLYLERAYNGEQLCFCVQQFPNLKWLGLIDLPQLQRVKIEMKAMVNLENLYMESLRNLTEVPEGIEFLTSLRKLILYDMEPRLTSSLKDNDKLRHINSIYTD</sequence>
<gene>
    <name evidence="1" type="ORF">CB5_LOCUS23594</name>
</gene>
<dbReference type="InterPro" id="IPR032675">
    <property type="entry name" value="LRR_dom_sf"/>
</dbReference>
<dbReference type="Gene3D" id="3.80.10.10">
    <property type="entry name" value="Ribonuclease Inhibitor"/>
    <property type="match status" value="1"/>
</dbReference>